<comment type="caution">
    <text evidence="8">The sequence shown here is derived from an EMBL/GenBank/DDBJ whole genome shotgun (WGS) entry which is preliminary data.</text>
</comment>
<organism evidence="8 9">
    <name type="scientific">Brachionus plicatilis</name>
    <name type="common">Marine rotifer</name>
    <name type="synonym">Brachionus muelleri</name>
    <dbReference type="NCBI Taxonomy" id="10195"/>
    <lineage>
        <taxon>Eukaryota</taxon>
        <taxon>Metazoa</taxon>
        <taxon>Spiralia</taxon>
        <taxon>Gnathifera</taxon>
        <taxon>Rotifera</taxon>
        <taxon>Eurotatoria</taxon>
        <taxon>Monogononta</taxon>
        <taxon>Pseudotrocha</taxon>
        <taxon>Ploima</taxon>
        <taxon>Brachionidae</taxon>
        <taxon>Brachionus</taxon>
    </lineage>
</organism>
<dbReference type="EMBL" id="REGN01011291">
    <property type="protein sequence ID" value="RMZ97626.1"/>
    <property type="molecule type" value="Genomic_DNA"/>
</dbReference>
<evidence type="ECO:0000256" key="6">
    <source>
        <dbReference type="ARBA" id="ARBA00023288"/>
    </source>
</evidence>
<evidence type="ECO:0000256" key="2">
    <source>
        <dbReference type="ARBA" id="ARBA00022707"/>
    </source>
</evidence>
<dbReference type="PRINTS" id="PR00450">
    <property type="entry name" value="RECOVERIN"/>
</dbReference>
<dbReference type="InterPro" id="IPR018247">
    <property type="entry name" value="EF_Hand_1_Ca_BS"/>
</dbReference>
<proteinExistence type="inferred from homology"/>
<keyword evidence="5" id="KW-0106">Calcium</keyword>
<name>A0A3M7PER9_BRAPC</name>
<evidence type="ECO:0000259" key="7">
    <source>
        <dbReference type="PROSITE" id="PS50222"/>
    </source>
</evidence>
<dbReference type="GO" id="GO:0005509">
    <property type="term" value="F:calcium ion binding"/>
    <property type="evidence" value="ECO:0007669"/>
    <property type="project" value="InterPro"/>
</dbReference>
<reference evidence="8 9" key="1">
    <citation type="journal article" date="2018" name="Sci. Rep.">
        <title>Genomic signatures of local adaptation to the degree of environmental predictability in rotifers.</title>
        <authorList>
            <person name="Franch-Gras L."/>
            <person name="Hahn C."/>
            <person name="Garcia-Roger E.M."/>
            <person name="Carmona M.J."/>
            <person name="Serra M."/>
            <person name="Gomez A."/>
        </authorList>
    </citation>
    <scope>NUCLEOTIDE SEQUENCE [LARGE SCALE GENOMIC DNA]</scope>
    <source>
        <strain evidence="8">HYR1</strain>
    </source>
</reference>
<dbReference type="PANTHER" id="PTHR23055">
    <property type="entry name" value="CALCIUM BINDING PROTEINS"/>
    <property type="match status" value="1"/>
</dbReference>
<keyword evidence="3" id="KW-0479">Metal-binding</keyword>
<dbReference type="STRING" id="10195.A0A3M7PER9"/>
<dbReference type="InterPro" id="IPR011992">
    <property type="entry name" value="EF-hand-dom_pair"/>
</dbReference>
<feature type="domain" description="EF-hand" evidence="7">
    <location>
        <begin position="169"/>
        <end position="204"/>
    </location>
</feature>
<dbReference type="InterPro" id="IPR002048">
    <property type="entry name" value="EF_hand_dom"/>
</dbReference>
<evidence type="ECO:0000256" key="4">
    <source>
        <dbReference type="ARBA" id="ARBA00022737"/>
    </source>
</evidence>
<dbReference type="PROSITE" id="PS00018">
    <property type="entry name" value="EF_HAND_1"/>
    <property type="match status" value="3"/>
</dbReference>
<dbReference type="InterPro" id="IPR028846">
    <property type="entry name" value="Recoverin"/>
</dbReference>
<gene>
    <name evidence="8" type="ORF">BpHYR1_021970</name>
</gene>
<feature type="domain" description="EF-hand" evidence="7">
    <location>
        <begin position="126"/>
        <end position="161"/>
    </location>
</feature>
<dbReference type="SUPFAM" id="SSF47473">
    <property type="entry name" value="EF-hand"/>
    <property type="match status" value="1"/>
</dbReference>
<dbReference type="SMART" id="SM00054">
    <property type="entry name" value="EFh"/>
    <property type="match status" value="3"/>
</dbReference>
<feature type="domain" description="EF-hand" evidence="7">
    <location>
        <begin position="90"/>
        <end position="125"/>
    </location>
</feature>
<dbReference type="CDD" id="cd00051">
    <property type="entry name" value="EFh"/>
    <property type="match status" value="2"/>
</dbReference>
<dbReference type="Pfam" id="PF13499">
    <property type="entry name" value="EF-hand_7"/>
    <property type="match status" value="1"/>
</dbReference>
<evidence type="ECO:0000256" key="5">
    <source>
        <dbReference type="ARBA" id="ARBA00022837"/>
    </source>
</evidence>
<dbReference type="PROSITE" id="PS50222">
    <property type="entry name" value="EF_HAND_2"/>
    <property type="match status" value="3"/>
</dbReference>
<comment type="similarity">
    <text evidence="1">Belongs to the recoverin family.</text>
</comment>
<dbReference type="AlphaFoldDB" id="A0A3M7PER9"/>
<keyword evidence="6" id="KW-0449">Lipoprotein</keyword>
<dbReference type="Pfam" id="PF13202">
    <property type="entry name" value="EF-hand_5"/>
    <property type="match status" value="1"/>
</dbReference>
<dbReference type="PANTHER" id="PTHR23055:SF178">
    <property type="entry name" value="NEUROCALCIN HOMOLOG"/>
    <property type="match status" value="1"/>
</dbReference>
<dbReference type="OrthoDB" id="114727at2759"/>
<keyword evidence="2" id="KW-0519">Myristate</keyword>
<evidence type="ECO:0000256" key="1">
    <source>
        <dbReference type="ARBA" id="ARBA00006049"/>
    </source>
</evidence>
<evidence type="ECO:0000256" key="3">
    <source>
        <dbReference type="ARBA" id="ARBA00022723"/>
    </source>
</evidence>
<dbReference type="Proteomes" id="UP000276133">
    <property type="component" value="Unassembled WGS sequence"/>
</dbReference>
<accession>A0A3M7PER9</accession>
<sequence length="212" mass="23813">MKIQNLSLKLKMGGKKSKPSNVGETKPVVIPPKNELTEKDFSFLTAQTGMSRAEVKHFYDEFMANNADGKLDKREFCRLYDKLRPEPPERIDEIAVFVFEAFDQDNSGTICFNEFLVAFSLTTRGDPKGKLEYAFDMYDIDDNGSLSSQEVRSVVIGMLDLLGADRKTDAQALAAECIEQLDGNRDGRVSKEEFINGLLANYSLRALMSPFN</sequence>
<dbReference type="Gene3D" id="1.10.238.10">
    <property type="entry name" value="EF-hand"/>
    <property type="match status" value="1"/>
</dbReference>
<evidence type="ECO:0000313" key="8">
    <source>
        <dbReference type="EMBL" id="RMZ97626.1"/>
    </source>
</evidence>
<keyword evidence="4" id="KW-0677">Repeat</keyword>
<keyword evidence="9" id="KW-1185">Reference proteome</keyword>
<protein>
    <submittedName>
        <fullName evidence="8">Neuronal calcium sensor 2</fullName>
    </submittedName>
</protein>
<evidence type="ECO:0000313" key="9">
    <source>
        <dbReference type="Proteomes" id="UP000276133"/>
    </source>
</evidence>